<organism evidence="2 3">
    <name type="scientific">Thalassospira indica</name>
    <dbReference type="NCBI Taxonomy" id="1891279"/>
    <lineage>
        <taxon>Bacteria</taxon>
        <taxon>Pseudomonadati</taxon>
        <taxon>Pseudomonadota</taxon>
        <taxon>Alphaproteobacteria</taxon>
        <taxon>Rhodospirillales</taxon>
        <taxon>Thalassospiraceae</taxon>
        <taxon>Thalassospira</taxon>
    </lineage>
</organism>
<dbReference type="Proteomes" id="UP000256971">
    <property type="component" value="Chromosome"/>
</dbReference>
<keyword evidence="1" id="KW-0812">Transmembrane</keyword>
<keyword evidence="3" id="KW-1185">Reference proteome</keyword>
<keyword evidence="1" id="KW-0472">Membrane</keyword>
<evidence type="ECO:0000313" key="3">
    <source>
        <dbReference type="Proteomes" id="UP000256971"/>
    </source>
</evidence>
<name>A0ABN5NED3_9PROT</name>
<gene>
    <name evidence="2" type="ORF">DY252_05680</name>
</gene>
<accession>A0ABN5NED3</accession>
<dbReference type="EMBL" id="CP031555">
    <property type="protein sequence ID" value="AXO13768.1"/>
    <property type="molecule type" value="Genomic_DNA"/>
</dbReference>
<protein>
    <submittedName>
        <fullName evidence="2">Uncharacterized protein</fullName>
    </submittedName>
</protein>
<reference evidence="2 3" key="1">
    <citation type="submission" date="2018-08" db="EMBL/GenBank/DDBJ databases">
        <title>Complete genome sequence of type strain Thalassospira indica MCCC 1A01103T, isolated from isolated from deep seawater of the Indian Ocean.</title>
        <authorList>
            <person name="Liu Y."/>
        </authorList>
    </citation>
    <scope>NUCLEOTIDE SEQUENCE [LARGE SCALE GENOMIC DNA]</scope>
    <source>
        <strain evidence="2 3">PB8BT</strain>
    </source>
</reference>
<keyword evidence="1" id="KW-1133">Transmembrane helix</keyword>
<proteinExistence type="predicted"/>
<evidence type="ECO:0000256" key="1">
    <source>
        <dbReference type="SAM" id="Phobius"/>
    </source>
</evidence>
<feature type="transmembrane region" description="Helical" evidence="1">
    <location>
        <begin position="30"/>
        <end position="49"/>
    </location>
</feature>
<sequence>MGYTPIYQNLVTSTQTAFRSPGLSQAKAKVLLCMAISAGILILPIRLTLAKTCLVTATTSHPLV</sequence>
<evidence type="ECO:0000313" key="2">
    <source>
        <dbReference type="EMBL" id="AXO13768.1"/>
    </source>
</evidence>